<dbReference type="AlphaFoldDB" id="A0A328ULF0"/>
<dbReference type="Proteomes" id="UP000249377">
    <property type="component" value="Unassembled WGS sequence"/>
</dbReference>
<evidence type="ECO:0000313" key="1">
    <source>
        <dbReference type="EMBL" id="RAQ30764.1"/>
    </source>
</evidence>
<dbReference type="InterPro" id="IPR038765">
    <property type="entry name" value="Papain-like_cys_pep_sf"/>
</dbReference>
<sequence length="319" mass="34778">MEETRYTKRAKLKSEYQKIYDAVYDGIDRLEEDYAPGAVLFDFSGEDILFNEANGDTIYIPLGSILNDHPELEWLSPGALEPVVDAAAGKLTGIRLRSGMTNARITPHQDKSVFDAEMKAMNARISEILCNTEAFKIICDRLGIPCVLLTGMQHQWNAVELDGKWYAVDCTWGDQTGSGSLAFVRHDYFLVGTETKTLGGTSTYGQGHITYSTVNIPRLNSKGLALLSGVSGADSIYDGDPHGISGEPAATHGGSEVGGDFSISYYKRLPGRAWESIGTSAPVDAGSYMARVSLRTANMKGSRPSPMKLLRRYYPATPL</sequence>
<evidence type="ECO:0008006" key="3">
    <source>
        <dbReference type="Google" id="ProtNLM"/>
    </source>
</evidence>
<keyword evidence="2" id="KW-1185">Reference proteome</keyword>
<reference evidence="1 2" key="1">
    <citation type="submission" date="2018-06" db="EMBL/GenBank/DDBJ databases">
        <title>Noncontiguous genome sequence of Ruminococcaceae bacterium ASD2818.</title>
        <authorList>
            <person name="Chaplin A.V."/>
            <person name="Sokolova S.R."/>
            <person name="Kochetkova T.O."/>
            <person name="Goltsov A.Y."/>
            <person name="Trofimov D.Y."/>
            <person name="Efimov B.A."/>
        </authorList>
    </citation>
    <scope>NUCLEOTIDE SEQUENCE [LARGE SCALE GENOMIC DNA]</scope>
    <source>
        <strain evidence="1 2">ASD2818</strain>
    </source>
</reference>
<dbReference type="RefSeq" id="WP_112331958.1">
    <property type="nucleotide sequence ID" value="NZ_JADPHD010000004.1"/>
</dbReference>
<comment type="caution">
    <text evidence="1">The sequence shown here is derived from an EMBL/GenBank/DDBJ whole genome shotgun (WGS) entry which is preliminary data.</text>
</comment>
<name>A0A328ULF0_9FIRM</name>
<gene>
    <name evidence="1" type="ORF">DPQ25_04590</name>
</gene>
<dbReference type="EMBL" id="QLYR01000001">
    <property type="protein sequence ID" value="RAQ30764.1"/>
    <property type="molecule type" value="Genomic_DNA"/>
</dbReference>
<evidence type="ECO:0000313" key="2">
    <source>
        <dbReference type="Proteomes" id="UP000249377"/>
    </source>
</evidence>
<proteinExistence type="predicted"/>
<organism evidence="1 2">
    <name type="scientific">Hydrogeniiclostridium mannosilyticum</name>
    <dbReference type="NCBI Taxonomy" id="2764322"/>
    <lineage>
        <taxon>Bacteria</taxon>
        <taxon>Bacillati</taxon>
        <taxon>Bacillota</taxon>
        <taxon>Clostridia</taxon>
        <taxon>Eubacteriales</taxon>
        <taxon>Acutalibacteraceae</taxon>
        <taxon>Hydrogeniiclostridium</taxon>
    </lineage>
</organism>
<protein>
    <recommendedName>
        <fullName evidence="3">Transglutaminase-like domain-containing protein</fullName>
    </recommendedName>
</protein>
<dbReference type="SUPFAM" id="SSF54001">
    <property type="entry name" value="Cysteine proteinases"/>
    <property type="match status" value="1"/>
</dbReference>
<accession>A0A328ULF0</accession>